<feature type="region of interest" description="Disordered" evidence="1">
    <location>
        <begin position="201"/>
        <end position="229"/>
    </location>
</feature>
<reference evidence="3" key="2">
    <citation type="submission" date="2025-09" db="UniProtKB">
        <authorList>
            <consortium name="Ensembl"/>
        </authorList>
    </citation>
    <scope>IDENTIFICATION</scope>
</reference>
<dbReference type="InterPro" id="IPR051569">
    <property type="entry name" value="SHANK"/>
</dbReference>
<dbReference type="PANTHER" id="PTHR24135">
    <property type="entry name" value="SH3 AND MULTIPLE ANKYRIN REPEAT DOMAINS PROTEIN"/>
    <property type="match status" value="1"/>
</dbReference>
<organism evidence="3 4">
    <name type="scientific">Poecilia mexicana</name>
    <dbReference type="NCBI Taxonomy" id="48701"/>
    <lineage>
        <taxon>Eukaryota</taxon>
        <taxon>Metazoa</taxon>
        <taxon>Chordata</taxon>
        <taxon>Craniata</taxon>
        <taxon>Vertebrata</taxon>
        <taxon>Euteleostomi</taxon>
        <taxon>Actinopterygii</taxon>
        <taxon>Neopterygii</taxon>
        <taxon>Teleostei</taxon>
        <taxon>Neoteleostei</taxon>
        <taxon>Acanthomorphata</taxon>
        <taxon>Ovalentaria</taxon>
        <taxon>Atherinomorphae</taxon>
        <taxon>Cyprinodontiformes</taxon>
        <taxon>Poeciliidae</taxon>
        <taxon>Poeciliinae</taxon>
        <taxon>Poecilia</taxon>
    </lineage>
</organism>
<dbReference type="GO" id="GO:0014069">
    <property type="term" value="C:postsynaptic density"/>
    <property type="evidence" value="ECO:0007669"/>
    <property type="project" value="TreeGrafter"/>
</dbReference>
<dbReference type="GO" id="GO:0043197">
    <property type="term" value="C:dendritic spine"/>
    <property type="evidence" value="ECO:0007669"/>
    <property type="project" value="TreeGrafter"/>
</dbReference>
<dbReference type="Proteomes" id="UP000261480">
    <property type="component" value="Unplaced"/>
</dbReference>
<evidence type="ECO:0000256" key="1">
    <source>
        <dbReference type="SAM" id="MobiDB-lite"/>
    </source>
</evidence>
<name>A0A3B3WL89_9TELE</name>
<accession>A0A3B3WL89</accession>
<dbReference type="GO" id="GO:0035255">
    <property type="term" value="F:ionotropic glutamate receptor binding"/>
    <property type="evidence" value="ECO:0007669"/>
    <property type="project" value="TreeGrafter"/>
</dbReference>
<dbReference type="GO" id="GO:0045211">
    <property type="term" value="C:postsynaptic membrane"/>
    <property type="evidence" value="ECO:0007669"/>
    <property type="project" value="TreeGrafter"/>
</dbReference>
<dbReference type="PANTHER" id="PTHR24135:SF4">
    <property type="entry name" value="SH3 AND MULTIPLE ANKYRIN REPEAT DOMAINS PROTEIN 3"/>
    <property type="match status" value="1"/>
</dbReference>
<dbReference type="SUPFAM" id="SSF50156">
    <property type="entry name" value="PDZ domain-like"/>
    <property type="match status" value="1"/>
</dbReference>
<evidence type="ECO:0000313" key="3">
    <source>
        <dbReference type="Ensembl" id="ENSPMEP00000003565.1"/>
    </source>
</evidence>
<evidence type="ECO:0000259" key="2">
    <source>
        <dbReference type="PROSITE" id="PS50106"/>
    </source>
</evidence>
<dbReference type="Gene3D" id="2.30.42.10">
    <property type="match status" value="1"/>
</dbReference>
<keyword evidence="4" id="KW-1185">Reference proteome</keyword>
<reference evidence="3" key="1">
    <citation type="submission" date="2025-08" db="UniProtKB">
        <authorList>
            <consortium name="Ensembl"/>
        </authorList>
    </citation>
    <scope>IDENTIFICATION</scope>
</reference>
<feature type="compositionally biased region" description="Polar residues" evidence="1">
    <location>
        <begin position="207"/>
        <end position="216"/>
    </location>
</feature>
<protein>
    <recommendedName>
        <fullName evidence="2">PDZ domain-containing protein</fullName>
    </recommendedName>
</protein>
<dbReference type="InterPro" id="IPR001478">
    <property type="entry name" value="PDZ"/>
</dbReference>
<dbReference type="Ensembl" id="ENSPMET00000010656.1">
    <property type="protein sequence ID" value="ENSPMEP00000003565.1"/>
    <property type="gene ID" value="ENSPMEG00000004731.1"/>
</dbReference>
<dbReference type="InterPro" id="IPR036034">
    <property type="entry name" value="PDZ_sf"/>
</dbReference>
<dbReference type="PROSITE" id="PS50106">
    <property type="entry name" value="PDZ"/>
    <property type="match status" value="1"/>
</dbReference>
<dbReference type="FunFam" id="2.30.42.10:FF:000018">
    <property type="entry name" value="SH3 and multiple ankyrin repeat domains protein 2"/>
    <property type="match status" value="1"/>
</dbReference>
<dbReference type="Pfam" id="PF17820">
    <property type="entry name" value="PDZ_6"/>
    <property type="match status" value="1"/>
</dbReference>
<dbReference type="STRING" id="48701.ENSPMEP00000003565"/>
<evidence type="ECO:0000313" key="4">
    <source>
        <dbReference type="Proteomes" id="UP000261480"/>
    </source>
</evidence>
<feature type="domain" description="PDZ" evidence="2">
    <location>
        <begin position="24"/>
        <end position="118"/>
    </location>
</feature>
<dbReference type="AlphaFoldDB" id="A0A3B3WL89"/>
<proteinExistence type="predicted"/>
<dbReference type="InterPro" id="IPR041489">
    <property type="entry name" value="PDZ_6"/>
</dbReference>
<dbReference type="GO" id="GO:0030160">
    <property type="term" value="F:synaptic receptor adaptor activity"/>
    <property type="evidence" value="ECO:0007669"/>
    <property type="project" value="TreeGrafter"/>
</dbReference>
<dbReference type="SMART" id="SM00228">
    <property type="entry name" value="PDZ"/>
    <property type="match status" value="1"/>
</dbReference>
<sequence length="229" mass="25193">MVLNSPLLYLCYFLDSDYIVEEKNAVLQKKDSEGFGFVLRGAKAETPIEEFTPTPAFPALQYLESVDVEGVAWRAGLRTGDFLIEVNGVNVVKVGHKQVVSLIRQGGSRLLMKVVSVTRKPESEEIVRKKAPPPPKRAPSTTLTLRSKSMTAELEELGECLRTGEQTQQSLPPFLSCFLLDSADYRAATVKQRPTSRRITPAEISVSEPTHSTLPDSSLCHAAPHTNSP</sequence>
<dbReference type="CDD" id="cd06746">
    <property type="entry name" value="PDZ_SHANK1_3-like"/>
    <property type="match status" value="1"/>
</dbReference>